<dbReference type="GO" id="GO:1902604">
    <property type="term" value="P:p-aminobenzoyl-glutamate transmembrane transport"/>
    <property type="evidence" value="ECO:0007669"/>
    <property type="project" value="InterPro"/>
</dbReference>
<feature type="transmembrane region" description="Helical" evidence="1">
    <location>
        <begin position="139"/>
        <end position="172"/>
    </location>
</feature>
<feature type="transmembrane region" description="Helical" evidence="1">
    <location>
        <begin position="100"/>
        <end position="119"/>
    </location>
</feature>
<keyword evidence="1" id="KW-0812">Transmembrane</keyword>
<gene>
    <name evidence="2" type="primary">abgT_2</name>
    <name evidence="2" type="ORF">H0A61_01197</name>
</gene>
<feature type="transmembrane region" description="Helical" evidence="1">
    <location>
        <begin position="361"/>
        <end position="381"/>
    </location>
</feature>
<protein>
    <submittedName>
        <fullName evidence="2">p-aminobenzoyl-glutamate transport protein</fullName>
    </submittedName>
</protein>
<accession>A0A8A0RLS8</accession>
<dbReference type="Pfam" id="PF03806">
    <property type="entry name" value="ABG_transport"/>
    <property type="match status" value="1"/>
</dbReference>
<dbReference type="GO" id="GO:0015558">
    <property type="term" value="F:secondary active p-aminobenzoyl-glutamate transmembrane transporter activity"/>
    <property type="evidence" value="ECO:0007669"/>
    <property type="project" value="InterPro"/>
</dbReference>
<feature type="transmembrane region" description="Helical" evidence="1">
    <location>
        <begin position="184"/>
        <end position="209"/>
    </location>
</feature>
<dbReference type="PANTHER" id="PTHR30282:SF0">
    <property type="entry name" value="P-AMINOBENZOYL-GLUTAMATE TRANSPORT PROTEIN"/>
    <property type="match status" value="1"/>
</dbReference>
<feature type="transmembrane region" description="Helical" evidence="1">
    <location>
        <begin position="491"/>
        <end position="519"/>
    </location>
</feature>
<feature type="transmembrane region" description="Helical" evidence="1">
    <location>
        <begin position="401"/>
        <end position="423"/>
    </location>
</feature>
<keyword evidence="1" id="KW-1133">Transmembrane helix</keyword>
<evidence type="ECO:0000256" key="1">
    <source>
        <dbReference type="SAM" id="Phobius"/>
    </source>
</evidence>
<dbReference type="PANTHER" id="PTHR30282">
    <property type="entry name" value="P-AMINOBENZOYL GLUTAMATE TRANSPORTER"/>
    <property type="match status" value="1"/>
</dbReference>
<dbReference type="InterPro" id="IPR004697">
    <property type="entry name" value="AbgT"/>
</dbReference>
<keyword evidence="1" id="KW-0472">Membrane</keyword>
<organism evidence="2 3">
    <name type="scientific">Koleobacter methoxysyntrophicus</name>
    <dbReference type="NCBI Taxonomy" id="2751313"/>
    <lineage>
        <taxon>Bacteria</taxon>
        <taxon>Bacillati</taxon>
        <taxon>Bacillota</taxon>
        <taxon>Clostridia</taxon>
        <taxon>Koleobacterales</taxon>
        <taxon>Koleobacteraceae</taxon>
        <taxon>Koleobacter</taxon>
    </lineage>
</organism>
<feature type="transmembrane region" description="Helical" evidence="1">
    <location>
        <begin position="430"/>
        <end position="450"/>
    </location>
</feature>
<keyword evidence="3" id="KW-1185">Reference proteome</keyword>
<evidence type="ECO:0000313" key="3">
    <source>
        <dbReference type="Proteomes" id="UP000662904"/>
    </source>
</evidence>
<feature type="transmembrane region" description="Helical" evidence="1">
    <location>
        <begin position="321"/>
        <end position="340"/>
    </location>
</feature>
<feature type="transmembrane region" description="Helical" evidence="1">
    <location>
        <begin position="229"/>
        <end position="247"/>
    </location>
</feature>
<sequence>MPNVNYEASQTSQKTGGIERFIKVIETAGNKLPHPVTIFTYLSIFILILSYFMAKAGVSVTYVAASRNAAEAAKETTVTAVNLLSRTQLQSITIDFVKTYITFFPIGLVVVMMMGVTVAEKAGLISALMKKLVLGAPDYLVTFIVALVGICANIASDAGIVFAPAIGGSVFFALGRHPIAGILAGYVAAYGGFSANALIAGTDALLAGVTQSVTSSFGIDVPVHPLMNWYVMAASTFMLAFIVTIITEKVISPLLGKFEPEDPELKIPDRSEFRLEENEKKGLKAAGIATVVFIAMLLLLTVPQNAFFRNEAGGLLPKSPLTQSIIFILFVFFVFVGIIYGKTAGTIASDKDIAKYMQSGLVGVAGFLVVCLPASMFISWFGKSNISTIIAVRGAQFLQSLNLSGIPLLLMFVLLSAGMNLFITSGTSKWLILAPIFVPMFYMMNLSPAATQMAYRIGDSTTNIISPVSAYLPVVLGMMEKYRSKGQEIGIGTVISLTLPYSITLLICWMLFFGLWLLLGLAMGPGAPVFIN</sequence>
<feature type="transmembrane region" description="Helical" evidence="1">
    <location>
        <begin position="462"/>
        <end position="479"/>
    </location>
</feature>
<feature type="transmembrane region" description="Helical" evidence="1">
    <location>
        <begin position="283"/>
        <end position="301"/>
    </location>
</feature>
<name>A0A8A0RLS8_9FIRM</name>
<dbReference type="KEGG" id="kme:H0A61_01197"/>
<reference evidence="2" key="1">
    <citation type="submission" date="2020-07" db="EMBL/GenBank/DDBJ databases">
        <title>Koleobacter methoxysyntrophicus gen. nov., sp. nov., a novel anaerobic bacterium isolated from deep subsurface oil field and proposal of Koleobacterales ord. nov. in the phylum Firmicutes.</title>
        <authorList>
            <person name="Sakamoto S."/>
            <person name="Tamaki H."/>
        </authorList>
    </citation>
    <scope>NUCLEOTIDE SEQUENCE</scope>
    <source>
        <strain evidence="2">NRmbB1</strain>
    </source>
</reference>
<dbReference type="EMBL" id="CP059066">
    <property type="protein sequence ID" value="QSQ08852.1"/>
    <property type="molecule type" value="Genomic_DNA"/>
</dbReference>
<proteinExistence type="predicted"/>
<dbReference type="Proteomes" id="UP000662904">
    <property type="component" value="Chromosome"/>
</dbReference>
<dbReference type="AlphaFoldDB" id="A0A8A0RLS8"/>
<feature type="transmembrane region" description="Helical" evidence="1">
    <location>
        <begin position="38"/>
        <end position="65"/>
    </location>
</feature>
<evidence type="ECO:0000313" key="2">
    <source>
        <dbReference type="EMBL" id="QSQ08852.1"/>
    </source>
</evidence>
<dbReference type="RefSeq" id="WP_206709054.1">
    <property type="nucleotide sequence ID" value="NZ_CP059066.1"/>
</dbReference>